<dbReference type="Pfam" id="PF17482">
    <property type="entry name" value="Phage_sheath_1C"/>
    <property type="match status" value="1"/>
</dbReference>
<dbReference type="Pfam" id="PF04984">
    <property type="entry name" value="Phage_sheath_1"/>
    <property type="match status" value="1"/>
</dbReference>
<sequence length="510" mass="55314">MPVTTSYPGIYIEELPSTSRTIAAAPTSITVFIGYTHPFKTKQFDKPVRIFSFADYEREFGGLYRNVYLDNSVPYAVQQFFLNGGSDAYVIGLKPQLHPPAPESVTPFPKAQASIGTTAVLRALEPTDASSPMTASVSNLDAVENVADITISYGSRVEVFRGVKLVKKAGDAVNSIEVRLAGSSLVELVEAAAYGTYVSTSTPVLFQYAVVPNPSATTFSDGDFLPVFGDGQLLDKVDIFNLMVIPGVAHQTILSHALTFCERKQAFLIVDAPSNYKVKDIVDDPTVLDVIPKSTNGAMYFPYLNSLDPLTGSTIFIPPSGTVAGVFARTDTNRGVWKAPAGLETTLRNVSGVVDDGRMTDKQAGVLNDHSLNAIRTFPGVGSVVFGARTLVANNLSFQQWKYVSVRRMALFIEQTLYRNLGWAIFEPNDVPLWTALRTSVEAFMLSLFRQGAFQGTKPSEAFLVQCDSSTTTQADIDLGRVNLIVGFRPLKPAEFVIVKISQLAGQAQA</sequence>
<dbReference type="PANTHER" id="PTHR35861">
    <property type="match status" value="1"/>
</dbReference>
<comment type="caution">
    <text evidence="4">The sequence shown here is derived from an EMBL/GenBank/DDBJ whole genome shotgun (WGS) entry which is preliminary data.</text>
</comment>
<evidence type="ECO:0000256" key="1">
    <source>
        <dbReference type="ARBA" id="ARBA00008005"/>
    </source>
</evidence>
<dbReference type="InterPro" id="IPR052042">
    <property type="entry name" value="Tail_sheath_structural"/>
</dbReference>
<name>A0A4U1IPK4_9BACT</name>
<dbReference type="InterPro" id="IPR035089">
    <property type="entry name" value="Phage_sheath_subtilisin"/>
</dbReference>
<dbReference type="EMBL" id="SSMQ01000093">
    <property type="protein sequence ID" value="TKC95811.1"/>
    <property type="molecule type" value="Genomic_DNA"/>
</dbReference>
<dbReference type="RefSeq" id="WP_136935604.1">
    <property type="nucleotide sequence ID" value="NZ_SSMQ01000093.1"/>
</dbReference>
<evidence type="ECO:0000313" key="5">
    <source>
        <dbReference type="Proteomes" id="UP000309215"/>
    </source>
</evidence>
<organism evidence="4 5">
    <name type="scientific">Polyangium fumosum</name>
    <dbReference type="NCBI Taxonomy" id="889272"/>
    <lineage>
        <taxon>Bacteria</taxon>
        <taxon>Pseudomonadati</taxon>
        <taxon>Myxococcota</taxon>
        <taxon>Polyangia</taxon>
        <taxon>Polyangiales</taxon>
        <taxon>Polyangiaceae</taxon>
        <taxon>Polyangium</taxon>
    </lineage>
</organism>
<comment type="similarity">
    <text evidence="1">Belongs to the myoviridae tail sheath protein family.</text>
</comment>
<dbReference type="InterPro" id="IPR020287">
    <property type="entry name" value="Tail_sheath_C"/>
</dbReference>
<dbReference type="Proteomes" id="UP000309215">
    <property type="component" value="Unassembled WGS sequence"/>
</dbReference>
<evidence type="ECO:0000313" key="4">
    <source>
        <dbReference type="EMBL" id="TKC95811.1"/>
    </source>
</evidence>
<protein>
    <submittedName>
        <fullName evidence="4">Phage tail sheath family protein</fullName>
    </submittedName>
</protein>
<dbReference type="OrthoDB" id="9767864at2"/>
<dbReference type="AlphaFoldDB" id="A0A4U1IPK4"/>
<dbReference type="PANTHER" id="PTHR35861:SF1">
    <property type="entry name" value="PHAGE TAIL SHEATH PROTEIN"/>
    <property type="match status" value="1"/>
</dbReference>
<feature type="domain" description="Tail sheath protein C-terminal" evidence="3">
    <location>
        <begin position="399"/>
        <end position="501"/>
    </location>
</feature>
<dbReference type="Gene3D" id="3.40.50.11780">
    <property type="match status" value="1"/>
</dbReference>
<proteinExistence type="inferred from homology"/>
<gene>
    <name evidence="4" type="ORF">E8A74_46380</name>
</gene>
<evidence type="ECO:0000259" key="3">
    <source>
        <dbReference type="Pfam" id="PF17482"/>
    </source>
</evidence>
<evidence type="ECO:0000259" key="2">
    <source>
        <dbReference type="Pfam" id="PF04984"/>
    </source>
</evidence>
<keyword evidence="5" id="KW-1185">Reference proteome</keyword>
<reference evidence="4 5" key="1">
    <citation type="submission" date="2019-04" db="EMBL/GenBank/DDBJ databases">
        <authorList>
            <person name="Li Y."/>
            <person name="Wang J."/>
        </authorList>
    </citation>
    <scope>NUCLEOTIDE SEQUENCE [LARGE SCALE GENOMIC DNA]</scope>
    <source>
        <strain evidence="4 5">DSM 14668</strain>
    </source>
</reference>
<accession>A0A4U1IPK4</accession>
<feature type="domain" description="Tail sheath protein subtilisin-like" evidence="2">
    <location>
        <begin position="240"/>
        <end position="391"/>
    </location>
</feature>